<evidence type="ECO:0000313" key="2">
    <source>
        <dbReference type="Proteomes" id="UP000002457"/>
    </source>
</evidence>
<dbReference type="Proteomes" id="UP000002457">
    <property type="component" value="Chromosome"/>
</dbReference>
<dbReference type="STRING" id="521011.Mpal_0913"/>
<organism evidence="1 2">
    <name type="scientific">Methanosphaerula palustris (strain ATCC BAA-1556 / DSM 19958 / E1-9c)</name>
    <dbReference type="NCBI Taxonomy" id="521011"/>
    <lineage>
        <taxon>Archaea</taxon>
        <taxon>Methanobacteriati</taxon>
        <taxon>Methanobacteriota</taxon>
        <taxon>Stenosarchaea group</taxon>
        <taxon>Methanomicrobia</taxon>
        <taxon>Methanomicrobiales</taxon>
        <taxon>Methanoregulaceae</taxon>
        <taxon>Methanosphaerula</taxon>
    </lineage>
</organism>
<name>B8GGL2_METPE</name>
<protein>
    <submittedName>
        <fullName evidence="1">Uncharacterized protein</fullName>
    </submittedName>
</protein>
<dbReference type="GeneID" id="7272406"/>
<proteinExistence type="predicted"/>
<dbReference type="RefSeq" id="WP_012617586.1">
    <property type="nucleotide sequence ID" value="NC_011832.1"/>
</dbReference>
<dbReference type="HOGENOM" id="CLU_793697_0_0_2"/>
<accession>B8GGL2</accession>
<dbReference type="OrthoDB" id="130769at2157"/>
<dbReference type="eggNOG" id="arCOG08223">
    <property type="taxonomic scope" value="Archaea"/>
</dbReference>
<dbReference type="KEGG" id="mpl:Mpal_0913"/>
<evidence type="ECO:0000313" key="1">
    <source>
        <dbReference type="EMBL" id="ACL16267.1"/>
    </source>
</evidence>
<dbReference type="AlphaFoldDB" id="B8GGL2"/>
<gene>
    <name evidence="1" type="ordered locus">Mpal_0913</name>
</gene>
<keyword evidence="2" id="KW-1185">Reference proteome</keyword>
<dbReference type="EMBL" id="CP001338">
    <property type="protein sequence ID" value="ACL16267.1"/>
    <property type="molecule type" value="Genomic_DNA"/>
</dbReference>
<reference evidence="1 2" key="1">
    <citation type="journal article" date="2015" name="Genome Announc.">
        <title>Complete Genome Sequence of Methanosphaerula palustris E1-9CT, a Hydrogenotrophic Methanogen Isolated from a Minerotrophic Fen Peatland.</title>
        <authorList>
            <person name="Cadillo-Quiroz H."/>
            <person name="Browne P."/>
            <person name="Kyrpides N."/>
            <person name="Woyke T."/>
            <person name="Goodwin L."/>
            <person name="Detter C."/>
            <person name="Yavitt J.B."/>
            <person name="Zinder S.H."/>
        </authorList>
    </citation>
    <scope>NUCLEOTIDE SEQUENCE [LARGE SCALE GENOMIC DNA]</scope>
    <source>
        <strain evidence="2">ATCC BAA-1556 / DSM 19958 / E1-9c</strain>
    </source>
</reference>
<sequence length="353" mass="39814">MPPAITKKIELTITSTGDTNSPIPALLVAEKFQSLQNLLYVVGDFLEGNKYRTSGDFPKSVKERFTLVVRELKIGSVGATLGIADSQQGLFPQIPTNGEKAIDLTNEIVHIAQSDDDISKKIAEKIPDEPRAHRLIQEIDHLWPDNRSPFSIQLGFGQPRSFQLNPSRKPAIQRALHKVPEATEKTIVGRLIQIRVDKKHECRIDTPEGEFTCTYTPELEKSMKHYVGTMVGIIGQMKKNNGIEISSEKAIEQIPHLPLQEINFKNSRIHLKEPIILDVQYDLDEYILSNEPFHLLATSSSLKLGIQEIEEELTELWNDYVEVDADTLTQDAFEFRLMLKSFFAREGDVVGNA</sequence>